<evidence type="ECO:0000313" key="2">
    <source>
        <dbReference type="EMBL" id="SEQ22595.1"/>
    </source>
</evidence>
<dbReference type="OrthoDB" id="9789501at2"/>
<proteinExistence type="predicted"/>
<sequence length="146" mass="16718">MIVFRIARKERIENLSGRGAELFGGRWNEKGYPALYTSSSLSLAALEILVHTDKSMPPVNMAYASIYVPDSILSMKILKLPPDTTEVEYGTNWLKEKSSLMLKVPSVILPYEYEGEYNLILNPLHDDFKKVFINEVHDFSFDVRLM</sequence>
<dbReference type="InterPro" id="IPR014914">
    <property type="entry name" value="RES_dom"/>
</dbReference>
<reference evidence="2 3" key="1">
    <citation type="submission" date="2016-10" db="EMBL/GenBank/DDBJ databases">
        <authorList>
            <person name="de Groot N.N."/>
        </authorList>
    </citation>
    <scope>NUCLEOTIDE SEQUENCE [LARGE SCALE GENOMIC DNA]</scope>
    <source>
        <strain evidence="2 3">B25</strain>
    </source>
</reference>
<dbReference type="RefSeq" id="WP_074642138.1">
    <property type="nucleotide sequence ID" value="NZ_AP025286.1"/>
</dbReference>
<dbReference type="Pfam" id="PF08808">
    <property type="entry name" value="RES"/>
    <property type="match status" value="1"/>
</dbReference>
<protein>
    <submittedName>
        <fullName evidence="2">RES domain-containing protein</fullName>
    </submittedName>
</protein>
<keyword evidence="3" id="KW-1185">Reference proteome</keyword>
<dbReference type="AlphaFoldDB" id="A0A1H9EAA9"/>
<dbReference type="Proteomes" id="UP000182360">
    <property type="component" value="Unassembled WGS sequence"/>
</dbReference>
<organism evidence="2 3">
    <name type="scientific">Treponema bryantii</name>
    <dbReference type="NCBI Taxonomy" id="163"/>
    <lineage>
        <taxon>Bacteria</taxon>
        <taxon>Pseudomonadati</taxon>
        <taxon>Spirochaetota</taxon>
        <taxon>Spirochaetia</taxon>
        <taxon>Spirochaetales</taxon>
        <taxon>Treponemataceae</taxon>
        <taxon>Treponema</taxon>
    </lineage>
</organism>
<evidence type="ECO:0000259" key="1">
    <source>
        <dbReference type="SMART" id="SM00953"/>
    </source>
</evidence>
<dbReference type="eggNOG" id="COG5654">
    <property type="taxonomic scope" value="Bacteria"/>
</dbReference>
<accession>A0A1H9EAA9</accession>
<dbReference type="EMBL" id="FOFU01000003">
    <property type="protein sequence ID" value="SEQ22595.1"/>
    <property type="molecule type" value="Genomic_DNA"/>
</dbReference>
<dbReference type="SMART" id="SM00953">
    <property type="entry name" value="RES"/>
    <property type="match status" value="1"/>
</dbReference>
<name>A0A1H9EAA9_9SPIR</name>
<feature type="domain" description="RES" evidence="1">
    <location>
        <begin position="14"/>
        <end position="135"/>
    </location>
</feature>
<gene>
    <name evidence="2" type="ORF">SAMN04487977_10386</name>
</gene>
<evidence type="ECO:0000313" key="3">
    <source>
        <dbReference type="Proteomes" id="UP000182360"/>
    </source>
</evidence>